<dbReference type="Pfam" id="PF00534">
    <property type="entry name" value="Glycos_transf_1"/>
    <property type="match status" value="1"/>
</dbReference>
<dbReference type="Proteomes" id="UP001597104">
    <property type="component" value="Unassembled WGS sequence"/>
</dbReference>
<protein>
    <submittedName>
        <fullName evidence="2">Glycosyltransferase</fullName>
        <ecNumber evidence="2">2.4.-.-</ecNumber>
    </submittedName>
</protein>
<dbReference type="EMBL" id="JBHTIO010000057">
    <property type="protein sequence ID" value="MFD0898655.1"/>
    <property type="molecule type" value="Genomic_DNA"/>
</dbReference>
<feature type="domain" description="Glycosyl transferase family 1" evidence="1">
    <location>
        <begin position="328"/>
        <end position="481"/>
    </location>
</feature>
<reference evidence="3" key="1">
    <citation type="journal article" date="2019" name="Int. J. Syst. Evol. Microbiol.">
        <title>The Global Catalogue of Microorganisms (GCM) 10K type strain sequencing project: providing services to taxonomists for standard genome sequencing and annotation.</title>
        <authorList>
            <consortium name="The Broad Institute Genomics Platform"/>
            <consortium name="The Broad Institute Genome Sequencing Center for Infectious Disease"/>
            <person name="Wu L."/>
            <person name="Ma J."/>
        </authorList>
    </citation>
    <scope>NUCLEOTIDE SEQUENCE [LARGE SCALE GENOMIC DNA]</scope>
    <source>
        <strain evidence="3">CCM 8925</strain>
    </source>
</reference>
<accession>A0ABW3EFY1</accession>
<evidence type="ECO:0000313" key="3">
    <source>
        <dbReference type="Proteomes" id="UP001597104"/>
    </source>
</evidence>
<keyword evidence="2" id="KW-0808">Transferase</keyword>
<proteinExistence type="predicted"/>
<dbReference type="PANTHER" id="PTHR12526:SF630">
    <property type="entry name" value="GLYCOSYLTRANSFERASE"/>
    <property type="match status" value="1"/>
</dbReference>
<evidence type="ECO:0000313" key="2">
    <source>
        <dbReference type="EMBL" id="MFD0898655.1"/>
    </source>
</evidence>
<dbReference type="PANTHER" id="PTHR12526">
    <property type="entry name" value="GLYCOSYLTRANSFERASE"/>
    <property type="match status" value="1"/>
</dbReference>
<dbReference type="RefSeq" id="WP_137637380.1">
    <property type="nucleotide sequence ID" value="NZ_BJDN01000007.1"/>
</dbReference>
<comment type="caution">
    <text evidence="2">The sequence shown here is derived from an EMBL/GenBank/DDBJ whole genome shotgun (WGS) entry which is preliminary data.</text>
</comment>
<sequence>MIYFVNQYLMALNSGVEHAEFKRLALFKRHGVAAKIVTRDFDALLHQNSQHFGLVATDMVNLYDFFRGSEQLTPQVLKIQDLNLAPAYNVDPGANVSHVREGDHLVADVYFSPGTVGHLYYVNYFDSFTNIVQRTYYDSRGFKAADQFFAPNGELITELIYNLDGSRLFERFYTHDQEQQNYMTAIRLLNYRGQQWQFNSENELMRFFLDELNRRTPGTFIADRPLAADWPMINMQTAARKFVWLPTTHANDPQDQVFSNMNGAYVYALHDHLAKLDGVITATKQQAADLTRWLGDKPLRPITAISAAVVADTTLNAAPVPAAERTAGKIIFVGRIDQTKRLNQLIEAFSQVHQRLPHTTLEIHGYGTLIAKLQQQVTQLNLKNVITFVPYHQDLAKTYDQAQLFVYPAESDGQSLALVEALAHGVPVVSYDINYGPKEIITDGSNGYLVASGDVNALASGMTKALVNQKRWRQLSRNAYHSVKQYGEARIWPLWQQALKLK</sequence>
<organism evidence="2 3">
    <name type="scientific">Loigolactobacillus binensis</name>
    <dbReference type="NCBI Taxonomy" id="2559922"/>
    <lineage>
        <taxon>Bacteria</taxon>
        <taxon>Bacillati</taxon>
        <taxon>Bacillota</taxon>
        <taxon>Bacilli</taxon>
        <taxon>Lactobacillales</taxon>
        <taxon>Lactobacillaceae</taxon>
        <taxon>Loigolactobacillus</taxon>
    </lineage>
</organism>
<dbReference type="InterPro" id="IPR001296">
    <property type="entry name" value="Glyco_trans_1"/>
</dbReference>
<keyword evidence="2" id="KW-0328">Glycosyltransferase</keyword>
<dbReference type="SUPFAM" id="SSF53756">
    <property type="entry name" value="UDP-Glycosyltransferase/glycogen phosphorylase"/>
    <property type="match status" value="1"/>
</dbReference>
<gene>
    <name evidence="2" type="ORF">ACFQZ7_13115</name>
</gene>
<name>A0ABW3EFY1_9LACO</name>
<keyword evidence="3" id="KW-1185">Reference proteome</keyword>
<evidence type="ECO:0000259" key="1">
    <source>
        <dbReference type="Pfam" id="PF00534"/>
    </source>
</evidence>
<dbReference type="EC" id="2.4.-.-" evidence="2"/>
<dbReference type="GO" id="GO:0016757">
    <property type="term" value="F:glycosyltransferase activity"/>
    <property type="evidence" value="ECO:0007669"/>
    <property type="project" value="UniProtKB-KW"/>
</dbReference>
<dbReference type="Gene3D" id="3.40.50.2000">
    <property type="entry name" value="Glycogen Phosphorylase B"/>
    <property type="match status" value="3"/>
</dbReference>